<dbReference type="PANTHER" id="PTHR43771:SF1">
    <property type="entry name" value="PHOSPHOMANNOMUTASE"/>
    <property type="match status" value="1"/>
</dbReference>
<dbReference type="AlphaFoldDB" id="A0A1H1C4Z3"/>
<dbReference type="Pfam" id="PF02879">
    <property type="entry name" value="PGM_PMM_II"/>
    <property type="match status" value="1"/>
</dbReference>
<dbReference type="STRING" id="1095778.SAMN04489842_1272"/>
<evidence type="ECO:0000256" key="5">
    <source>
        <dbReference type="ARBA" id="ARBA00022842"/>
    </source>
</evidence>
<evidence type="ECO:0000313" key="11">
    <source>
        <dbReference type="EMBL" id="SDQ59253.1"/>
    </source>
</evidence>
<dbReference type="InterPro" id="IPR036900">
    <property type="entry name" value="A-D-PHexomutase_C_sf"/>
</dbReference>
<feature type="domain" description="Alpha-D-phosphohexomutase alpha/beta/alpha" evidence="10">
    <location>
        <begin position="254"/>
        <end position="356"/>
    </location>
</feature>
<dbReference type="RefSeq" id="WP_090378895.1">
    <property type="nucleotide sequence ID" value="NZ_FNLC01000001.1"/>
</dbReference>
<evidence type="ECO:0000256" key="3">
    <source>
        <dbReference type="ARBA" id="ARBA00022553"/>
    </source>
</evidence>
<dbReference type="EMBL" id="FNLC01000001">
    <property type="protein sequence ID" value="SDQ59253.1"/>
    <property type="molecule type" value="Genomic_DNA"/>
</dbReference>
<dbReference type="SUPFAM" id="SSF55957">
    <property type="entry name" value="Phosphoglucomutase, C-terminal domain"/>
    <property type="match status" value="1"/>
</dbReference>
<dbReference type="PRINTS" id="PR00509">
    <property type="entry name" value="PGMPMM"/>
</dbReference>
<dbReference type="InterPro" id="IPR016055">
    <property type="entry name" value="A-D-PHexomutase_a/b/a-I/II/III"/>
</dbReference>
<keyword evidence="12" id="KW-1185">Reference proteome</keyword>
<dbReference type="InterPro" id="IPR005844">
    <property type="entry name" value="A-D-PHexomutase_a/b/a-I"/>
</dbReference>
<dbReference type="Gene3D" id="3.30.310.50">
    <property type="entry name" value="Alpha-D-phosphohexomutase, C-terminal domain"/>
    <property type="match status" value="1"/>
</dbReference>
<feature type="domain" description="Alpha-D-phosphohexomutase C-terminal" evidence="7">
    <location>
        <begin position="392"/>
        <end position="441"/>
    </location>
</feature>
<dbReference type="GO" id="GO:0016868">
    <property type="term" value="F:intramolecular phosphotransferase activity"/>
    <property type="evidence" value="ECO:0007669"/>
    <property type="project" value="InterPro"/>
</dbReference>
<evidence type="ECO:0000259" key="8">
    <source>
        <dbReference type="Pfam" id="PF02878"/>
    </source>
</evidence>
<name>A0A1H1C4Z3_NATTX</name>
<protein>
    <submittedName>
        <fullName evidence="11">Phosphomannomutase</fullName>
    </submittedName>
</protein>
<dbReference type="Pfam" id="PF00408">
    <property type="entry name" value="PGM_PMM_IV"/>
    <property type="match status" value="1"/>
</dbReference>
<comment type="cofactor">
    <cofactor evidence="1">
        <name>Mg(2+)</name>
        <dbReference type="ChEBI" id="CHEBI:18420"/>
    </cofactor>
</comment>
<dbReference type="InterPro" id="IPR005846">
    <property type="entry name" value="A-D-PHexomutase_a/b/a-III"/>
</dbReference>
<comment type="similarity">
    <text evidence="2">Belongs to the phosphohexose mutase family.</text>
</comment>
<evidence type="ECO:0000256" key="6">
    <source>
        <dbReference type="ARBA" id="ARBA00023235"/>
    </source>
</evidence>
<evidence type="ECO:0000259" key="10">
    <source>
        <dbReference type="Pfam" id="PF02880"/>
    </source>
</evidence>
<dbReference type="SUPFAM" id="SSF53738">
    <property type="entry name" value="Phosphoglucomutase, first 3 domains"/>
    <property type="match status" value="3"/>
</dbReference>
<dbReference type="OrthoDB" id="10363at2157"/>
<dbReference type="Pfam" id="PF02880">
    <property type="entry name" value="PGM_PMM_III"/>
    <property type="match status" value="1"/>
</dbReference>
<keyword evidence="6" id="KW-0413">Isomerase</keyword>
<accession>A0A1H1C4Z3</accession>
<gene>
    <name evidence="11" type="ORF">SAMN04489842_1272</name>
</gene>
<dbReference type="Pfam" id="PF02878">
    <property type="entry name" value="PGM_PMM_I"/>
    <property type="match status" value="1"/>
</dbReference>
<evidence type="ECO:0000259" key="9">
    <source>
        <dbReference type="Pfam" id="PF02879"/>
    </source>
</evidence>
<dbReference type="Gene3D" id="3.40.120.10">
    <property type="entry name" value="Alpha-D-Glucose-1,6-Bisphosphate, subunit A, domain 3"/>
    <property type="match status" value="3"/>
</dbReference>
<evidence type="ECO:0000256" key="2">
    <source>
        <dbReference type="ARBA" id="ARBA00010231"/>
    </source>
</evidence>
<evidence type="ECO:0000313" key="12">
    <source>
        <dbReference type="Proteomes" id="UP000198848"/>
    </source>
</evidence>
<feature type="domain" description="Alpha-D-phosphohexomutase alpha/beta/alpha" evidence="9">
    <location>
        <begin position="141"/>
        <end position="247"/>
    </location>
</feature>
<dbReference type="Proteomes" id="UP000198848">
    <property type="component" value="Unassembled WGS sequence"/>
</dbReference>
<feature type="domain" description="Alpha-D-phosphohexomutase alpha/beta/alpha" evidence="8">
    <location>
        <begin position="2"/>
        <end position="121"/>
    </location>
</feature>
<dbReference type="PANTHER" id="PTHR43771">
    <property type="entry name" value="PHOSPHOMANNOMUTASE"/>
    <property type="match status" value="1"/>
</dbReference>
<sequence length="457" mass="48079">MTLFGTAGIRGPVEQITPALALSVGQAAGQPGETFVVGRDGRETGSALAAAMEAGLESAGADVYRLGQVPTPALAFASQGRRGAMITASHNPPEDNGIKLFVDGVEYDRDAERTIEGRVDGDTLASWDDWGDSDRLEVLQPYRDAVVDYVDSAFGDGENEGSLLEGLSVAVDCGNGMASVATPQVLERLGAEVVAVNATVDGHFPARESKPTPETLTDFSDFLAAGSFDLGLAHDGDGDRLVVLGPDGEVIHEDTVLAVVAAHYAAESDAADPVVVTTPNASARIDEQVREAGGRVERVRLGALHEGIARERRAGDEGTEVVFAAEPWKHVHTHFGGWIDAVASAAAVAALVAEVGDTETLRDPVTERPYRKVSVDCPDDAKPDVMATLESDLPAAFPDAAVDTDYGVRLEFEDASWILVRPSGTEPYVRIYAESDDVDALVGDAREVVVSTVTDVS</sequence>
<dbReference type="GO" id="GO:0005975">
    <property type="term" value="P:carbohydrate metabolic process"/>
    <property type="evidence" value="ECO:0007669"/>
    <property type="project" value="InterPro"/>
</dbReference>
<dbReference type="GO" id="GO:0046872">
    <property type="term" value="F:metal ion binding"/>
    <property type="evidence" value="ECO:0007669"/>
    <property type="project" value="UniProtKB-KW"/>
</dbReference>
<dbReference type="InterPro" id="IPR005845">
    <property type="entry name" value="A-D-PHexomutase_a/b/a-II"/>
</dbReference>
<evidence type="ECO:0000256" key="4">
    <source>
        <dbReference type="ARBA" id="ARBA00022723"/>
    </source>
</evidence>
<reference evidence="12" key="1">
    <citation type="submission" date="2016-10" db="EMBL/GenBank/DDBJ databases">
        <authorList>
            <person name="Varghese N."/>
            <person name="Submissions S."/>
        </authorList>
    </citation>
    <scope>NUCLEOTIDE SEQUENCE [LARGE SCALE GENOMIC DNA]</scope>
    <source>
        <strain evidence="12">DSM 24767</strain>
    </source>
</reference>
<keyword evidence="4" id="KW-0479">Metal-binding</keyword>
<dbReference type="InterPro" id="IPR005843">
    <property type="entry name" value="A-D-PHexomutase_C"/>
</dbReference>
<proteinExistence type="inferred from homology"/>
<dbReference type="InterPro" id="IPR005841">
    <property type="entry name" value="Alpha-D-phosphohexomutase_SF"/>
</dbReference>
<keyword evidence="3" id="KW-0597">Phosphoprotein</keyword>
<evidence type="ECO:0000256" key="1">
    <source>
        <dbReference type="ARBA" id="ARBA00001946"/>
    </source>
</evidence>
<evidence type="ECO:0000259" key="7">
    <source>
        <dbReference type="Pfam" id="PF00408"/>
    </source>
</evidence>
<organism evidence="11 12">
    <name type="scientific">Natronobacterium texcoconense</name>
    <dbReference type="NCBI Taxonomy" id="1095778"/>
    <lineage>
        <taxon>Archaea</taxon>
        <taxon>Methanobacteriati</taxon>
        <taxon>Methanobacteriota</taxon>
        <taxon>Stenosarchaea group</taxon>
        <taxon>Halobacteria</taxon>
        <taxon>Halobacteriales</taxon>
        <taxon>Natrialbaceae</taxon>
        <taxon>Natronobacterium</taxon>
    </lineage>
</organism>
<keyword evidence="5" id="KW-0460">Magnesium</keyword>